<dbReference type="EMBL" id="JAUFQS010000003">
    <property type="protein sequence ID" value="MDN3686782.1"/>
    <property type="molecule type" value="Genomic_DNA"/>
</dbReference>
<name>A0ABT8C3W6_9BACT</name>
<comment type="caution">
    <text evidence="2">The sequence shown here is derived from an EMBL/GenBank/DDBJ whole genome shotgun (WGS) entry which is preliminary data.</text>
</comment>
<reference evidence="3" key="1">
    <citation type="journal article" date="2019" name="Int. J. Syst. Evol. Microbiol.">
        <title>The Global Catalogue of Microorganisms (GCM) 10K type strain sequencing project: providing services to taxonomists for standard genome sequencing and annotation.</title>
        <authorList>
            <consortium name="The Broad Institute Genomics Platform"/>
            <consortium name="The Broad Institute Genome Sequencing Center for Infectious Disease"/>
            <person name="Wu L."/>
            <person name="Ma J."/>
        </authorList>
    </citation>
    <scope>NUCLEOTIDE SEQUENCE [LARGE SCALE GENOMIC DNA]</scope>
    <source>
        <strain evidence="3">CECT 7706</strain>
    </source>
</reference>
<evidence type="ECO:0000313" key="2">
    <source>
        <dbReference type="EMBL" id="MDN3686782.1"/>
    </source>
</evidence>
<accession>A0ABT8C3W6</accession>
<evidence type="ECO:0000256" key="1">
    <source>
        <dbReference type="SAM" id="Phobius"/>
    </source>
</evidence>
<dbReference type="Proteomes" id="UP001236663">
    <property type="component" value="Unassembled WGS sequence"/>
</dbReference>
<keyword evidence="1" id="KW-0472">Membrane</keyword>
<proteinExistence type="predicted"/>
<organism evidence="2 3">
    <name type="scientific">Cyclobacterium jeungdonense</name>
    <dbReference type="NCBI Taxonomy" id="708087"/>
    <lineage>
        <taxon>Bacteria</taxon>
        <taxon>Pseudomonadati</taxon>
        <taxon>Bacteroidota</taxon>
        <taxon>Cytophagia</taxon>
        <taxon>Cytophagales</taxon>
        <taxon>Cyclobacteriaceae</taxon>
        <taxon>Cyclobacterium</taxon>
    </lineage>
</organism>
<feature type="transmembrane region" description="Helical" evidence="1">
    <location>
        <begin position="14"/>
        <end position="41"/>
    </location>
</feature>
<sequence>MNTNEHFFHRFFKFIWNAIFVLTYPVLATFGLLFIGVTYFFSFISRLLARLSTSSPEIENKSEWKRLSAETDLIEGKLYKQIIFGPECYQLRRKDGIPSVMDDFIFGKKVIALEEGLLLEKWNTTELAQIPDFDICLYQPDEDKLVKLAHIKCFDWHLSERQDDFVYLKWFDGTQGGEVKVALA</sequence>
<keyword evidence="3" id="KW-1185">Reference proteome</keyword>
<keyword evidence="1" id="KW-0812">Transmembrane</keyword>
<gene>
    <name evidence="2" type="ORF">QWZ15_02970</name>
</gene>
<protein>
    <submittedName>
        <fullName evidence="2">Uncharacterized protein</fullName>
    </submittedName>
</protein>
<dbReference type="RefSeq" id="WP_163384924.1">
    <property type="nucleotide sequence ID" value="NZ_JAUFQS010000003.1"/>
</dbReference>
<evidence type="ECO:0000313" key="3">
    <source>
        <dbReference type="Proteomes" id="UP001236663"/>
    </source>
</evidence>
<keyword evidence="1" id="KW-1133">Transmembrane helix</keyword>